<reference evidence="5" key="1">
    <citation type="journal article" date="2019" name="Int. J. Syst. Evol. Microbiol.">
        <title>The Global Catalogue of Microorganisms (GCM) 10K type strain sequencing project: providing services to taxonomists for standard genome sequencing and annotation.</title>
        <authorList>
            <consortium name="The Broad Institute Genomics Platform"/>
            <consortium name="The Broad Institute Genome Sequencing Center for Infectious Disease"/>
            <person name="Wu L."/>
            <person name="Ma J."/>
        </authorList>
    </citation>
    <scope>NUCLEOTIDE SEQUENCE [LARGE SCALE GENOMIC DNA]</scope>
    <source>
        <strain evidence="5">CGMCC 1.15353</strain>
    </source>
</reference>
<dbReference type="Pfam" id="PF01041">
    <property type="entry name" value="DegT_DnrJ_EryC1"/>
    <property type="match status" value="1"/>
</dbReference>
<proteinExistence type="inferred from homology"/>
<dbReference type="Gene3D" id="3.90.1150.10">
    <property type="entry name" value="Aspartate Aminotransferase, domain 1"/>
    <property type="match status" value="1"/>
</dbReference>
<sequence length="369" mass="41917">MPEKKINVTKPYLPPKREYEELLNIIWENNWLTNNGPLENELEASLADFLEVKNVSLFSNGHSALDIAIKALSLSGEVITTPFTFPSTTHAITSNGLKPVFCDIELTSFNIDITKIEELITENTSAIIPVHVFGNPCDVNAIYNLAKKYELKVIYDAAHAFGVRANNQSIAKYGDIAMFSLHATKAFHSVEGGVLTYKDNKLKKRFEQLRNFGLSNDGDAEMVAGNAKLSEFHAAMGILNLKYLDKQIKCRKEIADYYNDHLQDLKGIRLIQPHQNQQNYAYFPIIVDSSEFGLTRDQLKRKLEKNGINVRRYFYPLTPNLSCYNYHSNHLINATYVSNNILTLPIYPNMNINDAKYIVEVIRSEEQGE</sequence>
<dbReference type="InterPro" id="IPR015424">
    <property type="entry name" value="PyrdxlP-dep_Trfase"/>
</dbReference>
<dbReference type="InterPro" id="IPR015422">
    <property type="entry name" value="PyrdxlP-dep_Trfase_small"/>
</dbReference>
<evidence type="ECO:0000313" key="5">
    <source>
        <dbReference type="Proteomes" id="UP000642571"/>
    </source>
</evidence>
<dbReference type="EMBL" id="BMIN01000006">
    <property type="protein sequence ID" value="GGD10922.1"/>
    <property type="molecule type" value="Genomic_DNA"/>
</dbReference>
<keyword evidence="4" id="KW-0032">Aminotransferase</keyword>
<keyword evidence="1 3" id="KW-0663">Pyridoxal phosphate</keyword>
<dbReference type="PIRSF" id="PIRSF000390">
    <property type="entry name" value="PLP_StrS"/>
    <property type="match status" value="1"/>
</dbReference>
<gene>
    <name evidence="4" type="ORF">GCM10011389_18100</name>
</gene>
<accession>A0ABQ1Q3Z4</accession>
<name>A0ABQ1Q3Z4_9BACI</name>
<comment type="caution">
    <text evidence="4">The sequence shown here is derived from an EMBL/GenBank/DDBJ whole genome shotgun (WGS) entry which is preliminary data.</text>
</comment>
<organism evidence="4 5">
    <name type="scientific">Pontibacillus salipaludis</name>
    <dbReference type="NCBI Taxonomy" id="1697394"/>
    <lineage>
        <taxon>Bacteria</taxon>
        <taxon>Bacillati</taxon>
        <taxon>Bacillota</taxon>
        <taxon>Bacilli</taxon>
        <taxon>Bacillales</taxon>
        <taxon>Bacillaceae</taxon>
        <taxon>Pontibacillus</taxon>
    </lineage>
</organism>
<dbReference type="PANTHER" id="PTHR30244:SF9">
    <property type="entry name" value="PROTEIN RV3402C"/>
    <property type="match status" value="1"/>
</dbReference>
<dbReference type="GO" id="GO:0008483">
    <property type="term" value="F:transaminase activity"/>
    <property type="evidence" value="ECO:0007669"/>
    <property type="project" value="UniProtKB-KW"/>
</dbReference>
<evidence type="ECO:0000256" key="3">
    <source>
        <dbReference type="RuleBase" id="RU004508"/>
    </source>
</evidence>
<dbReference type="InterPro" id="IPR015421">
    <property type="entry name" value="PyrdxlP-dep_Trfase_major"/>
</dbReference>
<evidence type="ECO:0000313" key="4">
    <source>
        <dbReference type="EMBL" id="GGD10922.1"/>
    </source>
</evidence>
<evidence type="ECO:0000256" key="2">
    <source>
        <dbReference type="ARBA" id="ARBA00037999"/>
    </source>
</evidence>
<keyword evidence="5" id="KW-1185">Reference proteome</keyword>
<evidence type="ECO:0000256" key="1">
    <source>
        <dbReference type="ARBA" id="ARBA00022898"/>
    </source>
</evidence>
<dbReference type="PANTHER" id="PTHR30244">
    <property type="entry name" value="TRANSAMINASE"/>
    <property type="match status" value="1"/>
</dbReference>
<dbReference type="Proteomes" id="UP000642571">
    <property type="component" value="Unassembled WGS sequence"/>
</dbReference>
<dbReference type="RefSeq" id="WP_188652963.1">
    <property type="nucleotide sequence ID" value="NZ_BMIN01000006.1"/>
</dbReference>
<keyword evidence="4" id="KW-0808">Transferase</keyword>
<comment type="similarity">
    <text evidence="2 3">Belongs to the DegT/DnrJ/EryC1 family.</text>
</comment>
<dbReference type="CDD" id="cd00616">
    <property type="entry name" value="AHBA_syn"/>
    <property type="match status" value="1"/>
</dbReference>
<dbReference type="InterPro" id="IPR000653">
    <property type="entry name" value="DegT/StrS_aminotransferase"/>
</dbReference>
<dbReference type="Gene3D" id="3.40.640.10">
    <property type="entry name" value="Type I PLP-dependent aspartate aminotransferase-like (Major domain)"/>
    <property type="match status" value="1"/>
</dbReference>
<dbReference type="SUPFAM" id="SSF53383">
    <property type="entry name" value="PLP-dependent transferases"/>
    <property type="match status" value="1"/>
</dbReference>
<protein>
    <submittedName>
        <fullName evidence="4">Aminotransferase DegT</fullName>
    </submittedName>
</protein>